<dbReference type="PANTHER" id="PTHR36573:SF1">
    <property type="entry name" value="INTERMEMBRANE PHOSPHOLIPID TRANSPORT SYSTEM BINDING PROTEIN MLAC"/>
    <property type="match status" value="1"/>
</dbReference>
<proteinExistence type="predicted"/>
<dbReference type="PANTHER" id="PTHR36573">
    <property type="entry name" value="INTERMEMBRANE PHOSPHOLIPID TRANSPORT SYSTEM BINDING PROTEIN MLAC"/>
    <property type="match status" value="1"/>
</dbReference>
<dbReference type="Proteomes" id="UP001589834">
    <property type="component" value="Unassembled WGS sequence"/>
</dbReference>
<dbReference type="InterPro" id="IPR006311">
    <property type="entry name" value="TAT_signal"/>
</dbReference>
<dbReference type="InterPro" id="IPR008869">
    <property type="entry name" value="MlaC/ttg2D"/>
</dbReference>
<feature type="signal peptide" evidence="1">
    <location>
        <begin position="1"/>
        <end position="30"/>
    </location>
</feature>
<sequence length="219" mass="23980">MNMSLTERRRFLQSSAAALALLAGASGAWAADEAPDAMIGRLSNEVLALIRSDKALQNGDIDRVISVVDSKIMPNVNFVRMTASATGPAWRRATPEQRQQLQTAFKVLLVRTYAGALKQVSDQKVEVKPLRAGADDKEVTVRTEVIGRGDPIELDYRLERTPGQGAGWKIYDLNVLGVWLVANYRSQFAEQINKSGIDGLIKALDERNQANATASADKR</sequence>
<evidence type="ECO:0000313" key="2">
    <source>
        <dbReference type="EMBL" id="MFC0592728.1"/>
    </source>
</evidence>
<reference evidence="2 3" key="1">
    <citation type="submission" date="2024-09" db="EMBL/GenBank/DDBJ databases">
        <authorList>
            <person name="Sun Q."/>
            <person name="Mori K."/>
        </authorList>
    </citation>
    <scope>NUCLEOTIDE SEQUENCE [LARGE SCALE GENOMIC DNA]</scope>
    <source>
        <strain evidence="2 3">NCAIM B.02336</strain>
    </source>
</reference>
<dbReference type="Gene3D" id="3.10.450.50">
    <property type="match status" value="1"/>
</dbReference>
<keyword evidence="1" id="KW-0732">Signal</keyword>
<evidence type="ECO:0000313" key="3">
    <source>
        <dbReference type="Proteomes" id="UP001589834"/>
    </source>
</evidence>
<comment type="caution">
    <text evidence="2">The sequence shown here is derived from an EMBL/GenBank/DDBJ whole genome shotgun (WGS) entry which is preliminary data.</text>
</comment>
<organism evidence="2 3">
    <name type="scientific">Ottowia pentelensis</name>
    <dbReference type="NCBI Taxonomy" id="511108"/>
    <lineage>
        <taxon>Bacteria</taxon>
        <taxon>Pseudomonadati</taxon>
        <taxon>Pseudomonadota</taxon>
        <taxon>Betaproteobacteria</taxon>
        <taxon>Burkholderiales</taxon>
        <taxon>Comamonadaceae</taxon>
        <taxon>Ottowia</taxon>
    </lineage>
</organism>
<feature type="chain" id="PRO_5047380773" evidence="1">
    <location>
        <begin position="31"/>
        <end position="219"/>
    </location>
</feature>
<keyword evidence="3" id="KW-1185">Reference proteome</keyword>
<protein>
    <submittedName>
        <fullName evidence="2">Phospholipid-binding protein MlaC</fullName>
    </submittedName>
</protein>
<dbReference type="RefSeq" id="WP_293221073.1">
    <property type="nucleotide sequence ID" value="NZ_JBHLTN010000018.1"/>
</dbReference>
<dbReference type="EMBL" id="JBHLTN010000018">
    <property type="protein sequence ID" value="MFC0592728.1"/>
    <property type="molecule type" value="Genomic_DNA"/>
</dbReference>
<dbReference type="PROSITE" id="PS51318">
    <property type="entry name" value="TAT"/>
    <property type="match status" value="1"/>
</dbReference>
<dbReference type="Pfam" id="PF05494">
    <property type="entry name" value="MlaC"/>
    <property type="match status" value="1"/>
</dbReference>
<dbReference type="PIRSF" id="PIRSF004649">
    <property type="entry name" value="MlaC"/>
    <property type="match status" value="1"/>
</dbReference>
<accession>A0ABV6PSB3</accession>
<dbReference type="Gene3D" id="1.10.10.640">
    <property type="entry name" value="phospholipid-binding protein"/>
    <property type="match status" value="1"/>
</dbReference>
<gene>
    <name evidence="2" type="ORF">ACFFGG_09180</name>
</gene>
<evidence type="ECO:0000256" key="1">
    <source>
        <dbReference type="SAM" id="SignalP"/>
    </source>
</evidence>
<name>A0ABV6PSB3_9BURK</name>